<dbReference type="EMBL" id="FOGL01000001">
    <property type="protein sequence ID" value="SER13542.1"/>
    <property type="molecule type" value="Genomic_DNA"/>
</dbReference>
<evidence type="ECO:0000313" key="1">
    <source>
        <dbReference type="EMBL" id="SER13542.1"/>
    </source>
</evidence>
<dbReference type="OrthoDB" id="2474248at2"/>
<reference evidence="1 2" key="1">
    <citation type="submission" date="2016-10" db="EMBL/GenBank/DDBJ databases">
        <authorList>
            <person name="de Groot N.N."/>
        </authorList>
    </citation>
    <scope>NUCLEOTIDE SEQUENCE [LARGE SCALE GENOMIC DNA]</scope>
    <source>
        <strain evidence="1 2">CGMCC 1.7727</strain>
    </source>
</reference>
<dbReference type="RefSeq" id="WP_089738352.1">
    <property type="nucleotide sequence ID" value="NZ_FOGL01000001.1"/>
</dbReference>
<organism evidence="1 2">
    <name type="scientific">Gracilibacillus ureilyticus</name>
    <dbReference type="NCBI Taxonomy" id="531814"/>
    <lineage>
        <taxon>Bacteria</taxon>
        <taxon>Bacillati</taxon>
        <taxon>Bacillota</taxon>
        <taxon>Bacilli</taxon>
        <taxon>Bacillales</taxon>
        <taxon>Bacillaceae</taxon>
        <taxon>Gracilibacillus</taxon>
    </lineage>
</organism>
<dbReference type="InterPro" id="IPR025942">
    <property type="entry name" value="SpoVIF"/>
</dbReference>
<dbReference type="AlphaFoldDB" id="A0A1H9LPW0"/>
<dbReference type="Pfam" id="PF14069">
    <property type="entry name" value="SpoVIF"/>
    <property type="match status" value="1"/>
</dbReference>
<dbReference type="Proteomes" id="UP000199687">
    <property type="component" value="Unassembled WGS sequence"/>
</dbReference>
<sequence>MSDFKQNMFDQIQKKSNIQSDQILKVAQSVQNADFSDENTVRKLVRQLANMAGKPVSKEKEDKIVRAITNNNMPKDMNTLTKLFKK</sequence>
<keyword evidence="2" id="KW-1185">Reference proteome</keyword>
<evidence type="ECO:0000313" key="2">
    <source>
        <dbReference type="Proteomes" id="UP000199687"/>
    </source>
</evidence>
<dbReference type="STRING" id="531814.SAMN04487944_101353"/>
<accession>A0A1H9LPW0</accession>
<gene>
    <name evidence="1" type="ORF">SAMN04487944_101353</name>
</gene>
<name>A0A1H9LPW0_9BACI</name>
<proteinExistence type="predicted"/>
<protein>
    <submittedName>
        <fullName evidence="1">Stage VI sporulation protein F</fullName>
    </submittedName>
</protein>